<evidence type="ECO:0000313" key="1">
    <source>
        <dbReference type="EMBL" id="MDG0789590.1"/>
    </source>
</evidence>
<dbReference type="SUPFAM" id="SSF140663">
    <property type="entry name" value="TTHA0068-like"/>
    <property type="match status" value="1"/>
</dbReference>
<dbReference type="Pfam" id="PF03745">
    <property type="entry name" value="DUF309"/>
    <property type="match status" value="1"/>
</dbReference>
<dbReference type="AlphaFoldDB" id="A0A9X4QKM9"/>
<name>A0A9X4QKM9_9BACL</name>
<organism evidence="1 2">
    <name type="scientific">Cohnella ginsengisoli</name>
    <dbReference type="NCBI Taxonomy" id="425004"/>
    <lineage>
        <taxon>Bacteria</taxon>
        <taxon>Bacillati</taxon>
        <taxon>Bacillota</taxon>
        <taxon>Bacilli</taxon>
        <taxon>Bacillales</taxon>
        <taxon>Paenibacillaceae</taxon>
        <taxon>Cohnella</taxon>
    </lineage>
</organism>
<keyword evidence="2" id="KW-1185">Reference proteome</keyword>
<dbReference type="Proteomes" id="UP001153387">
    <property type="component" value="Unassembled WGS sequence"/>
</dbReference>
<protein>
    <submittedName>
        <fullName evidence="1">DUF309 domain-containing protein</fullName>
    </submittedName>
</protein>
<sequence>MMSLFPIPEPFVHYLAQYHGTRDYFECHEIMEEYWKEKKEAAYEGSWLVLIRIAVMQYHARRGNGSGALKLLAKADSEIEPDRMDELGLDGRQLKRMLGQRRDRWIDADCVVYDDFNLPIADPALLEAAVRKTETLGAIWLSPGVTADANVVHRHLVRDRTEVVVAREVSIRSRQKERSSEMTD</sequence>
<comment type="caution">
    <text evidence="1">The sequence shown here is derived from an EMBL/GenBank/DDBJ whole genome shotgun (WGS) entry which is preliminary data.</text>
</comment>
<dbReference type="InterPro" id="IPR005500">
    <property type="entry name" value="DUF309"/>
</dbReference>
<evidence type="ECO:0000313" key="2">
    <source>
        <dbReference type="Proteomes" id="UP001153387"/>
    </source>
</evidence>
<reference evidence="1 2" key="1">
    <citation type="submission" date="2022-10" db="EMBL/GenBank/DDBJ databases">
        <title>Comparative genomic analysis of Cohnella hashimotonis sp. nov., isolated from the International Space Station.</title>
        <authorList>
            <person name="Simpson A."/>
            <person name="Venkateswaran K."/>
        </authorList>
    </citation>
    <scope>NUCLEOTIDE SEQUENCE [LARGE SCALE GENOMIC DNA]</scope>
    <source>
        <strain evidence="1 2">DSM 18997</strain>
    </source>
</reference>
<dbReference type="Gene3D" id="1.10.3450.10">
    <property type="entry name" value="TTHA0068-like"/>
    <property type="match status" value="1"/>
</dbReference>
<dbReference type="InterPro" id="IPR023203">
    <property type="entry name" value="TTHA0068_sf"/>
</dbReference>
<dbReference type="EMBL" id="JAPDHZ010000002">
    <property type="protein sequence ID" value="MDG0789590.1"/>
    <property type="molecule type" value="Genomic_DNA"/>
</dbReference>
<proteinExistence type="predicted"/>
<accession>A0A9X4QKM9</accession>
<gene>
    <name evidence="1" type="ORF">OMP38_01005</name>
</gene>
<dbReference type="RefSeq" id="WP_277563515.1">
    <property type="nucleotide sequence ID" value="NZ_JAPDHZ010000002.1"/>
</dbReference>